<dbReference type="InterPro" id="IPR013520">
    <property type="entry name" value="Ribonucl_H"/>
</dbReference>
<evidence type="ECO:0000313" key="8">
    <source>
        <dbReference type="EMBL" id="KAG7539910.1"/>
    </source>
</evidence>
<keyword evidence="4" id="KW-0378">Hydrolase</keyword>
<gene>
    <name evidence="8" type="ORF">ISN45_Aa07g001790</name>
</gene>
<dbReference type="GO" id="GO:0008408">
    <property type="term" value="F:3'-5' exonuclease activity"/>
    <property type="evidence" value="ECO:0007669"/>
    <property type="project" value="TreeGrafter"/>
</dbReference>
<keyword evidence="6" id="KW-0460">Magnesium</keyword>
<dbReference type="Pfam" id="PF00929">
    <property type="entry name" value="RNase_T"/>
    <property type="match status" value="1"/>
</dbReference>
<dbReference type="SMART" id="SM00479">
    <property type="entry name" value="EXOIII"/>
    <property type="match status" value="1"/>
</dbReference>
<evidence type="ECO:0000256" key="2">
    <source>
        <dbReference type="ARBA" id="ARBA00022722"/>
    </source>
</evidence>
<comment type="cofactor">
    <cofactor evidence="1">
        <name>Mg(2+)</name>
        <dbReference type="ChEBI" id="CHEBI:18420"/>
    </cofactor>
</comment>
<keyword evidence="3" id="KW-0479">Metal-binding</keyword>
<evidence type="ECO:0000256" key="5">
    <source>
        <dbReference type="ARBA" id="ARBA00022839"/>
    </source>
</evidence>
<name>A0A8T1Y9M3_9BRAS</name>
<organism evidence="8 9">
    <name type="scientific">Arabidopsis thaliana x Arabidopsis arenosa</name>
    <dbReference type="NCBI Taxonomy" id="1240361"/>
    <lineage>
        <taxon>Eukaryota</taxon>
        <taxon>Viridiplantae</taxon>
        <taxon>Streptophyta</taxon>
        <taxon>Embryophyta</taxon>
        <taxon>Tracheophyta</taxon>
        <taxon>Spermatophyta</taxon>
        <taxon>Magnoliopsida</taxon>
        <taxon>eudicotyledons</taxon>
        <taxon>Gunneridae</taxon>
        <taxon>Pentapetalae</taxon>
        <taxon>rosids</taxon>
        <taxon>malvids</taxon>
        <taxon>Brassicales</taxon>
        <taxon>Brassicaceae</taxon>
        <taxon>Camelineae</taxon>
        <taxon>Arabidopsis</taxon>
    </lineage>
</organism>
<dbReference type="PANTHER" id="PTHR30231">
    <property type="entry name" value="DNA POLYMERASE III SUBUNIT EPSILON"/>
    <property type="match status" value="1"/>
</dbReference>
<accession>A0A8T1Y9M3</accession>
<proteinExistence type="predicted"/>
<protein>
    <submittedName>
        <fullName evidence="8">Exonuclease RNase T/DNA polymerase III</fullName>
    </submittedName>
</protein>
<dbReference type="Proteomes" id="UP000694240">
    <property type="component" value="Chromosome 12"/>
</dbReference>
<evidence type="ECO:0000259" key="7">
    <source>
        <dbReference type="SMART" id="SM00479"/>
    </source>
</evidence>
<evidence type="ECO:0000256" key="4">
    <source>
        <dbReference type="ARBA" id="ARBA00022801"/>
    </source>
</evidence>
<sequence length="255" mass="28380">MEFQTFPNEIVFFDLETTVPNKAGQHFHILEFGAIIVCPRKLEELESFTTLIQPKDLSVVSIRSSRSDGITRAKVTNAPSFEDVAEKIYGLLNGRIWAGHNIIRFDCVRIKEAFAAIGKAAPEPSGIIDSLGLLSDKFGKRAGNMKMASLAAYFGLGVQKHRSLDDVRMNLEVLKHCATVLFLESTLPNQLEGKWQSSSKIMTRSRSNYQIAQRAMPYSKGSLGKMTQNVKILLSKAQGNQTLQSLINHSHSLLR</sequence>
<keyword evidence="9" id="KW-1185">Reference proteome</keyword>
<dbReference type="CDD" id="cd06127">
    <property type="entry name" value="DEDDh"/>
    <property type="match status" value="1"/>
</dbReference>
<comment type="caution">
    <text evidence="8">The sequence shown here is derived from an EMBL/GenBank/DDBJ whole genome shotgun (WGS) entry which is preliminary data.</text>
</comment>
<dbReference type="PANTHER" id="PTHR30231:SF26">
    <property type="entry name" value="PROTEIN NEN4"/>
    <property type="match status" value="1"/>
</dbReference>
<keyword evidence="2" id="KW-0540">Nuclease</keyword>
<keyword evidence="5 8" id="KW-0269">Exonuclease</keyword>
<evidence type="ECO:0000256" key="1">
    <source>
        <dbReference type="ARBA" id="ARBA00001946"/>
    </source>
</evidence>
<dbReference type="EMBL" id="JAEFBK010000012">
    <property type="protein sequence ID" value="KAG7539910.1"/>
    <property type="molecule type" value="Genomic_DNA"/>
</dbReference>
<dbReference type="FunFam" id="3.30.420.10:FF:000040">
    <property type="entry name" value="Exonuclease family protein"/>
    <property type="match status" value="1"/>
</dbReference>
<feature type="domain" description="Exonuclease" evidence="7">
    <location>
        <begin position="9"/>
        <end position="183"/>
    </location>
</feature>
<dbReference type="AlphaFoldDB" id="A0A8T1Y9M3"/>
<reference evidence="8 9" key="1">
    <citation type="submission" date="2020-12" db="EMBL/GenBank/DDBJ databases">
        <title>Concerted genomic and epigenomic changes stabilize Arabidopsis allopolyploids.</title>
        <authorList>
            <person name="Chen Z."/>
        </authorList>
    </citation>
    <scope>NUCLEOTIDE SEQUENCE [LARGE SCALE GENOMIC DNA]</scope>
    <source>
        <strain evidence="8">Allo738</strain>
        <tissue evidence="8">Leaf</tissue>
    </source>
</reference>
<evidence type="ECO:0000256" key="6">
    <source>
        <dbReference type="ARBA" id="ARBA00022842"/>
    </source>
</evidence>
<dbReference type="GO" id="GO:0046872">
    <property type="term" value="F:metal ion binding"/>
    <property type="evidence" value="ECO:0007669"/>
    <property type="project" value="UniProtKB-KW"/>
</dbReference>
<evidence type="ECO:0000256" key="3">
    <source>
        <dbReference type="ARBA" id="ARBA00022723"/>
    </source>
</evidence>
<evidence type="ECO:0000313" key="9">
    <source>
        <dbReference type="Proteomes" id="UP000694240"/>
    </source>
</evidence>